<feature type="compositionally biased region" description="Basic and acidic residues" evidence="8">
    <location>
        <begin position="211"/>
        <end position="241"/>
    </location>
</feature>
<feature type="compositionally biased region" description="Basic and acidic residues" evidence="8">
    <location>
        <begin position="807"/>
        <end position="816"/>
    </location>
</feature>
<evidence type="ECO:0000256" key="7">
    <source>
        <dbReference type="ARBA" id="ARBA00023242"/>
    </source>
</evidence>
<evidence type="ECO:0000313" key="12">
    <source>
        <dbReference type="EMBL" id="KAK5091620.1"/>
    </source>
</evidence>
<evidence type="ECO:0008006" key="14">
    <source>
        <dbReference type="Google" id="ProtNLM"/>
    </source>
</evidence>
<dbReference type="InterPro" id="IPR050777">
    <property type="entry name" value="SET2_Histone-Lys_MeTrsfase"/>
</dbReference>
<feature type="compositionally biased region" description="Basic residues" evidence="8">
    <location>
        <begin position="115"/>
        <end position="128"/>
    </location>
</feature>
<evidence type="ECO:0000256" key="4">
    <source>
        <dbReference type="ARBA" id="ARBA00022603"/>
    </source>
</evidence>
<evidence type="ECO:0000256" key="3">
    <source>
        <dbReference type="ARBA" id="ARBA00022454"/>
    </source>
</evidence>
<reference evidence="12 13" key="1">
    <citation type="submission" date="2023-08" db="EMBL/GenBank/DDBJ databases">
        <title>Black Yeasts Isolated from many extreme environments.</title>
        <authorList>
            <person name="Coleine C."/>
            <person name="Stajich J.E."/>
            <person name="Selbmann L."/>
        </authorList>
    </citation>
    <scope>NUCLEOTIDE SEQUENCE [LARGE SCALE GENOMIC DNA]</scope>
    <source>
        <strain evidence="12 13">CCFEE 5910</strain>
    </source>
</reference>
<feature type="compositionally biased region" description="Low complexity" evidence="8">
    <location>
        <begin position="760"/>
        <end position="770"/>
    </location>
</feature>
<evidence type="ECO:0000259" key="10">
    <source>
        <dbReference type="PROSITE" id="PS50868"/>
    </source>
</evidence>
<evidence type="ECO:0000256" key="6">
    <source>
        <dbReference type="ARBA" id="ARBA00022691"/>
    </source>
</evidence>
<dbReference type="PROSITE" id="PS50280">
    <property type="entry name" value="SET"/>
    <property type="match status" value="1"/>
</dbReference>
<feature type="region of interest" description="Disordered" evidence="8">
    <location>
        <begin position="85"/>
        <end position="133"/>
    </location>
</feature>
<dbReference type="EMBL" id="JAVRRJ010000001">
    <property type="protein sequence ID" value="KAK5091620.1"/>
    <property type="molecule type" value="Genomic_DNA"/>
</dbReference>
<dbReference type="PROSITE" id="PS51215">
    <property type="entry name" value="AWS"/>
    <property type="match status" value="1"/>
</dbReference>
<dbReference type="InterPro" id="IPR046341">
    <property type="entry name" value="SET_dom_sf"/>
</dbReference>
<feature type="region of interest" description="Disordered" evidence="8">
    <location>
        <begin position="723"/>
        <end position="847"/>
    </location>
</feature>
<dbReference type="Pfam" id="PF17907">
    <property type="entry name" value="AWS"/>
    <property type="match status" value="1"/>
</dbReference>
<dbReference type="PANTHER" id="PTHR22884">
    <property type="entry name" value="SET DOMAIN PROTEINS"/>
    <property type="match status" value="1"/>
</dbReference>
<sequence length="847" mass="94764">MPSVNSLRNRFENIAQQQEVTSPEKQRVRVTAYNMPLRQSTLAFGAQAQKRSSMMPRTSMQAPTPDASESEGDTIVVNVSTEQRTHMPLPTPSESATDASSQGCSTPKMQSPVRSRSKRVSSARRSASKKNTVVAPIRDASSEKQRNISGETLVPEEVNVSTTSLLKHGISTLDMDWDMGVHFEDQKDDKEDEVPSETSSTVTVAAAEPEVEPKEDRQQQEARHAKQEEKQRKWEQRRKTADMNATRRSSRASLLMTKATEVMSAVTSTVLGKRDRDVASQKHKQDDLSVLDEHEPESKKVRKGGSTSTRAQDVDDVSLSTTNRNMRSRTAKDKKWLTSGLYAGQTRNITSEPKNKRKSVSTTPQTTSNLSDKDNYVLPLPMFAGERLLGLGRDFKLPFDVFSPLPAGHAQPEAYRKINHNVFIGDAADQWRHNVFSEHSTCMCSADTGCDNNCMNRFMYYECDNRNCNLTAEQCGNRAFEGLKARVKKGGKYNVGVEVVRTSDGRGYGVRANRCFEPGQIIVEYTGEIITQEECENRMRTVYKENECYYLMAFDQNMIIDATRGSLARFVNHSCAPNCRMEKWTVSSKPRMALFAGDRGIMTGEELTYDYNFDPYSQKNVQVCRCGSENCRGVLGPKPKDAMLKELQKEKESKLAGAKRKLGEFLEETTGLLSNKDKKRKLDEKQKPKLPKGWAYVEPEPKVNKTKTKSPVVEIVETGIQQEEKEFGNMSDDGALTRRPSKLKRMLSQRSSGSKSLRKSITTSTPSSISALKKQRRESQRVVSASSQMALISHDENQDNNDDEEGDRPATDDDKNNNSTRAVAVANLKARAGSLKRSVGRSLRGGR</sequence>
<evidence type="ECO:0000259" key="9">
    <source>
        <dbReference type="PROSITE" id="PS50280"/>
    </source>
</evidence>
<dbReference type="SMART" id="SM00508">
    <property type="entry name" value="PostSET"/>
    <property type="match status" value="1"/>
</dbReference>
<evidence type="ECO:0000256" key="8">
    <source>
        <dbReference type="SAM" id="MobiDB-lite"/>
    </source>
</evidence>
<keyword evidence="5" id="KW-0808">Transferase</keyword>
<dbReference type="SUPFAM" id="SSF82199">
    <property type="entry name" value="SET domain"/>
    <property type="match status" value="1"/>
</dbReference>
<dbReference type="Pfam" id="PF00856">
    <property type="entry name" value="SET"/>
    <property type="match status" value="1"/>
</dbReference>
<comment type="caution">
    <text evidence="12">The sequence shown here is derived from an EMBL/GenBank/DDBJ whole genome shotgun (WGS) entry which is preliminary data.</text>
</comment>
<dbReference type="GO" id="GO:0005694">
    <property type="term" value="C:chromosome"/>
    <property type="evidence" value="ECO:0007669"/>
    <property type="project" value="UniProtKB-SubCell"/>
</dbReference>
<dbReference type="GO" id="GO:0032259">
    <property type="term" value="P:methylation"/>
    <property type="evidence" value="ECO:0007669"/>
    <property type="project" value="UniProtKB-KW"/>
</dbReference>
<feature type="compositionally biased region" description="Polar residues" evidence="8">
    <location>
        <begin position="1"/>
        <end position="21"/>
    </location>
</feature>
<feature type="domain" description="SET" evidence="9">
    <location>
        <begin position="495"/>
        <end position="612"/>
    </location>
</feature>
<comment type="subcellular location">
    <subcellularLocation>
        <location evidence="2">Chromosome</location>
    </subcellularLocation>
    <subcellularLocation>
        <location evidence="1">Nucleus</location>
    </subcellularLocation>
</comment>
<keyword evidence="3" id="KW-0158">Chromosome</keyword>
<dbReference type="GO" id="GO:0042054">
    <property type="term" value="F:histone methyltransferase activity"/>
    <property type="evidence" value="ECO:0007669"/>
    <property type="project" value="InterPro"/>
</dbReference>
<feature type="region of interest" description="Disordered" evidence="8">
    <location>
        <begin position="1"/>
        <end position="26"/>
    </location>
</feature>
<dbReference type="PROSITE" id="PS50868">
    <property type="entry name" value="POST_SET"/>
    <property type="match status" value="1"/>
</dbReference>
<dbReference type="InterPro" id="IPR006560">
    <property type="entry name" value="AWS_dom"/>
</dbReference>
<keyword evidence="13" id="KW-1185">Reference proteome</keyword>
<feature type="domain" description="AWS" evidence="11">
    <location>
        <begin position="437"/>
        <end position="484"/>
    </location>
</feature>
<dbReference type="SMART" id="SM00317">
    <property type="entry name" value="SET"/>
    <property type="match status" value="1"/>
</dbReference>
<dbReference type="AlphaFoldDB" id="A0AAN7YAU8"/>
<dbReference type="FunFam" id="2.170.270.10:FF:000037">
    <property type="entry name" value="Histone-lysine N-methyltransferase"/>
    <property type="match status" value="1"/>
</dbReference>
<protein>
    <recommendedName>
        <fullName evidence="14">Histone-lysine N-methyltransferase</fullName>
    </recommendedName>
</protein>
<feature type="domain" description="Post-SET" evidence="10">
    <location>
        <begin position="620"/>
        <end position="636"/>
    </location>
</feature>
<dbReference type="Proteomes" id="UP001309876">
    <property type="component" value="Unassembled WGS sequence"/>
</dbReference>
<dbReference type="GO" id="GO:0005634">
    <property type="term" value="C:nucleus"/>
    <property type="evidence" value="ECO:0007669"/>
    <property type="project" value="UniProtKB-SubCell"/>
</dbReference>
<evidence type="ECO:0000259" key="11">
    <source>
        <dbReference type="PROSITE" id="PS51215"/>
    </source>
</evidence>
<feature type="region of interest" description="Disordered" evidence="8">
    <location>
        <begin position="274"/>
        <end position="374"/>
    </location>
</feature>
<feature type="compositionally biased region" description="Basic and acidic residues" evidence="8">
    <location>
        <begin position="274"/>
        <end position="299"/>
    </location>
</feature>
<dbReference type="Gene3D" id="2.170.270.10">
    <property type="entry name" value="SET domain"/>
    <property type="match status" value="1"/>
</dbReference>
<dbReference type="InterPro" id="IPR003616">
    <property type="entry name" value="Post-SET_dom"/>
</dbReference>
<feature type="compositionally biased region" description="Polar residues" evidence="8">
    <location>
        <begin position="49"/>
        <end position="62"/>
    </location>
</feature>
<keyword evidence="7" id="KW-0539">Nucleus</keyword>
<evidence type="ECO:0000256" key="1">
    <source>
        <dbReference type="ARBA" id="ARBA00004123"/>
    </source>
</evidence>
<accession>A0AAN7YAU8</accession>
<keyword evidence="6" id="KW-0949">S-adenosyl-L-methionine</keyword>
<dbReference type="InterPro" id="IPR001214">
    <property type="entry name" value="SET_dom"/>
</dbReference>
<feature type="compositionally biased region" description="Polar residues" evidence="8">
    <location>
        <begin position="360"/>
        <end position="370"/>
    </location>
</feature>
<evidence type="ECO:0000256" key="2">
    <source>
        <dbReference type="ARBA" id="ARBA00004286"/>
    </source>
</evidence>
<organism evidence="12 13">
    <name type="scientific">Lithohypha guttulata</name>
    <dbReference type="NCBI Taxonomy" id="1690604"/>
    <lineage>
        <taxon>Eukaryota</taxon>
        <taxon>Fungi</taxon>
        <taxon>Dikarya</taxon>
        <taxon>Ascomycota</taxon>
        <taxon>Pezizomycotina</taxon>
        <taxon>Eurotiomycetes</taxon>
        <taxon>Chaetothyriomycetidae</taxon>
        <taxon>Chaetothyriales</taxon>
        <taxon>Trichomeriaceae</taxon>
        <taxon>Lithohypha</taxon>
    </lineage>
</organism>
<name>A0AAN7YAU8_9EURO</name>
<proteinExistence type="predicted"/>
<evidence type="ECO:0000313" key="13">
    <source>
        <dbReference type="Proteomes" id="UP001309876"/>
    </source>
</evidence>
<keyword evidence="4" id="KW-0489">Methyltransferase</keyword>
<feature type="region of interest" description="Disordered" evidence="8">
    <location>
        <begin position="185"/>
        <end position="256"/>
    </location>
</feature>
<feature type="compositionally biased region" description="Polar residues" evidence="8">
    <location>
        <begin position="92"/>
        <end position="109"/>
    </location>
</feature>
<gene>
    <name evidence="12" type="ORF">LTR05_001805</name>
</gene>
<feature type="compositionally biased region" description="Polar residues" evidence="8">
    <location>
        <begin position="781"/>
        <end position="790"/>
    </location>
</feature>
<evidence type="ECO:0000256" key="5">
    <source>
        <dbReference type="ARBA" id="ARBA00022679"/>
    </source>
</evidence>
<feature type="region of interest" description="Disordered" evidence="8">
    <location>
        <begin position="40"/>
        <end position="72"/>
    </location>
</feature>